<proteinExistence type="predicted"/>
<evidence type="ECO:0000313" key="3">
    <source>
        <dbReference type="Proteomes" id="UP000236723"/>
    </source>
</evidence>
<dbReference type="SUPFAM" id="SSF55729">
    <property type="entry name" value="Acyl-CoA N-acyltransferases (Nat)"/>
    <property type="match status" value="1"/>
</dbReference>
<dbReference type="GO" id="GO:0016747">
    <property type="term" value="F:acyltransferase activity, transferring groups other than amino-acyl groups"/>
    <property type="evidence" value="ECO:0007669"/>
    <property type="project" value="InterPro"/>
</dbReference>
<dbReference type="Proteomes" id="UP000236723">
    <property type="component" value="Unassembled WGS sequence"/>
</dbReference>
<dbReference type="Pfam" id="PF13508">
    <property type="entry name" value="Acetyltransf_7"/>
    <property type="match status" value="1"/>
</dbReference>
<dbReference type="OrthoDB" id="3371202at2"/>
<dbReference type="AlphaFoldDB" id="A0A1H6CSI7"/>
<accession>A0A1H6CSI7</accession>
<protein>
    <submittedName>
        <fullName evidence="2">Acetyltransferase (GNAT) family protein</fullName>
    </submittedName>
</protein>
<name>A0A1H6CSI7_9ACTN</name>
<dbReference type="Gene3D" id="3.40.630.30">
    <property type="match status" value="1"/>
</dbReference>
<evidence type="ECO:0000259" key="1">
    <source>
        <dbReference type="PROSITE" id="PS51186"/>
    </source>
</evidence>
<organism evidence="2 3">
    <name type="scientific">Thermomonospora echinospora</name>
    <dbReference type="NCBI Taxonomy" id="1992"/>
    <lineage>
        <taxon>Bacteria</taxon>
        <taxon>Bacillati</taxon>
        <taxon>Actinomycetota</taxon>
        <taxon>Actinomycetes</taxon>
        <taxon>Streptosporangiales</taxon>
        <taxon>Thermomonosporaceae</taxon>
        <taxon>Thermomonospora</taxon>
    </lineage>
</organism>
<keyword evidence="2" id="KW-0808">Transferase</keyword>
<feature type="domain" description="N-acetyltransferase" evidence="1">
    <location>
        <begin position="6"/>
        <end position="178"/>
    </location>
</feature>
<dbReference type="InterPro" id="IPR016181">
    <property type="entry name" value="Acyl_CoA_acyltransferase"/>
</dbReference>
<dbReference type="PROSITE" id="PS51186">
    <property type="entry name" value="GNAT"/>
    <property type="match status" value="1"/>
</dbReference>
<dbReference type="EMBL" id="FNVO01000011">
    <property type="protein sequence ID" value="SEG75999.1"/>
    <property type="molecule type" value="Genomic_DNA"/>
</dbReference>
<evidence type="ECO:0000313" key="2">
    <source>
        <dbReference type="EMBL" id="SEG75999.1"/>
    </source>
</evidence>
<reference evidence="3" key="1">
    <citation type="submission" date="2016-10" db="EMBL/GenBank/DDBJ databases">
        <authorList>
            <person name="Varghese N."/>
            <person name="Submissions S."/>
        </authorList>
    </citation>
    <scope>NUCLEOTIDE SEQUENCE [LARGE SCALE GENOMIC DNA]</scope>
    <source>
        <strain evidence="3">DSM 43163</strain>
    </source>
</reference>
<dbReference type="InterPro" id="IPR000182">
    <property type="entry name" value="GNAT_dom"/>
</dbReference>
<dbReference type="RefSeq" id="WP_103940152.1">
    <property type="nucleotide sequence ID" value="NZ_FNVO01000011.1"/>
</dbReference>
<gene>
    <name evidence="2" type="ORF">SAMN04489712_111107</name>
</gene>
<keyword evidence="3" id="KW-1185">Reference proteome</keyword>
<sequence length="184" mass="19969">MSLSAEHLDAAATLALSDQVEPLYRSCFSEPPWNETEEELAACGLRLSRAVCRPGFRALAVRDTDGTLLALCYGWPTPPNLTGCDVYARLTAAIGSTAAHDLTRGAFEIAELMVAPRARGRGIGGRLLTTITAPWPRAWLSTLLDSPAARLYQRHGWRRACPLPHPGSDKTWAVFTWTASPNAP</sequence>